<dbReference type="InterPro" id="IPR015943">
    <property type="entry name" value="WD40/YVTN_repeat-like_dom_sf"/>
</dbReference>
<sequence length="767" mass="85256">MNIQSQQNLGFGEWVSHLPYQRGLAVTQSPTKVYFGTDWSVMSIDKADFTLDFISKVSGLSTIGVSDASSGGLKYDPTSENLLIYYTNSEIDILTEDGVVNIADIKNNLGIIGDKRIYDVHFDEQDMAYLSTGFGVVSLNMENFEFGFTTQMGLKVFSTTTDDNNNLYAATEDGIYRLDMNQNFNFGDFANWELLGDEVGLPLIYEALDIDFYANQLWVVSENKIWTNPNNFFVEFISPESGEEFKFLSTEGPELMIGSRFPNQFKSRVQYVNQNLDISIGVLGCANFINNAIVDESGRTWYADEWDSFRYTDGIDGNCNRVYNDSPFSQTVSDLVVKDGVLYAASGGVTEGFNAQSNRNGIYVYKDGKWTNYKEGNPEIFRTEDFINIFKIALNPLNNNIYLGSFWAGLMEANLEENSFKLYNKDNSPIIGSTGAPDLEKVSGLAFDSQNNLWISSYEAEKPLIAYSAEGTFHSFAVNSSNRIASITVDDFDYKWIQATGASGGILVYDDQGTINNPSDDRQKFINSSNSLLLSNTVNCITKDLDGEMWVGTSNGPIVFGCDVFQTDSEGNEFCTGTLKTVLEDEIAARLLETEDIRCIGIDGGNQKWFGTRNGIFVQSPDGTEKVLRFTTENSPLFNDNIIDLEFDPESGVMYIATDRGIQGYKTNTTEGGKYHKPNVYAYPNPVRPDYDGVIAFKGLPRDATIKITDIKGQLVYESSALGGQATWSGRDYNGRKVASGVYLVFSNSTDINQDPDTAVTKVLIVR</sequence>
<dbReference type="Proteomes" id="UP001156666">
    <property type="component" value="Unassembled WGS sequence"/>
</dbReference>
<reference evidence="2" key="2">
    <citation type="submission" date="2023-01" db="EMBL/GenBank/DDBJ databases">
        <title>Draft genome sequence of Portibacter lacus strain NBRC 108769.</title>
        <authorList>
            <person name="Sun Q."/>
            <person name="Mori K."/>
        </authorList>
    </citation>
    <scope>NUCLEOTIDE SEQUENCE</scope>
    <source>
        <strain evidence="2">NBRC 108769</strain>
    </source>
</reference>
<dbReference type="Gene3D" id="2.130.10.10">
    <property type="entry name" value="YVTN repeat-like/Quinoprotein amine dehydrogenase"/>
    <property type="match status" value="2"/>
</dbReference>
<evidence type="ECO:0000313" key="2">
    <source>
        <dbReference type="EMBL" id="GLR16601.1"/>
    </source>
</evidence>
<proteinExistence type="predicted"/>
<dbReference type="SUPFAM" id="SSF101898">
    <property type="entry name" value="NHL repeat"/>
    <property type="match status" value="2"/>
</dbReference>
<accession>A0AA37WCK9</accession>
<dbReference type="InterPro" id="IPR048954">
    <property type="entry name" value="PorZ_N"/>
</dbReference>
<evidence type="ECO:0000313" key="3">
    <source>
        <dbReference type="Proteomes" id="UP001156666"/>
    </source>
</evidence>
<evidence type="ECO:0000259" key="1">
    <source>
        <dbReference type="Pfam" id="PF21544"/>
    </source>
</evidence>
<comment type="caution">
    <text evidence="2">The sequence shown here is derived from an EMBL/GenBank/DDBJ whole genome shotgun (WGS) entry which is preliminary data.</text>
</comment>
<dbReference type="Gene3D" id="2.60.40.4070">
    <property type="match status" value="1"/>
</dbReference>
<name>A0AA37WCK9_9BACT</name>
<dbReference type="EMBL" id="BSOH01000006">
    <property type="protein sequence ID" value="GLR16601.1"/>
    <property type="molecule type" value="Genomic_DNA"/>
</dbReference>
<dbReference type="Pfam" id="PF21544">
    <property type="entry name" value="PorZ_N_b_propeller"/>
    <property type="match status" value="1"/>
</dbReference>
<feature type="domain" description="PorZ N-terminal beta-propeller" evidence="1">
    <location>
        <begin position="33"/>
        <end position="193"/>
    </location>
</feature>
<keyword evidence="3" id="KW-1185">Reference proteome</keyword>
<protein>
    <submittedName>
        <fullName evidence="2">ABC transporter substrate-binding protein</fullName>
    </submittedName>
</protein>
<organism evidence="2 3">
    <name type="scientific">Portibacter lacus</name>
    <dbReference type="NCBI Taxonomy" id="1099794"/>
    <lineage>
        <taxon>Bacteria</taxon>
        <taxon>Pseudomonadati</taxon>
        <taxon>Bacteroidota</taxon>
        <taxon>Saprospiria</taxon>
        <taxon>Saprospirales</taxon>
        <taxon>Haliscomenobacteraceae</taxon>
        <taxon>Portibacter</taxon>
    </lineage>
</organism>
<reference evidence="2" key="1">
    <citation type="journal article" date="2014" name="Int. J. Syst. Evol. Microbiol.">
        <title>Complete genome sequence of Corynebacterium casei LMG S-19264T (=DSM 44701T), isolated from a smear-ripened cheese.</title>
        <authorList>
            <consortium name="US DOE Joint Genome Institute (JGI-PGF)"/>
            <person name="Walter F."/>
            <person name="Albersmeier A."/>
            <person name="Kalinowski J."/>
            <person name="Ruckert C."/>
        </authorList>
    </citation>
    <scope>NUCLEOTIDE SEQUENCE</scope>
    <source>
        <strain evidence="2">NBRC 108769</strain>
    </source>
</reference>
<gene>
    <name evidence="2" type="ORF">GCM10007940_12160</name>
</gene>
<dbReference type="AlphaFoldDB" id="A0AA37WCK9"/>